<dbReference type="PANTHER" id="PTHR43190:SF3">
    <property type="entry name" value="N-ACETYL-D-GLUCOSAMINE KINASE"/>
    <property type="match status" value="1"/>
</dbReference>
<reference evidence="2 3" key="1">
    <citation type="submission" date="2016-08" db="EMBL/GenBank/DDBJ databases">
        <authorList>
            <person name="Seilhamer J.J."/>
        </authorList>
    </citation>
    <scope>NUCLEOTIDE SEQUENCE [LARGE SCALE GENOMIC DNA]</scope>
    <source>
        <strain evidence="2 3">P1-7</strain>
    </source>
</reference>
<dbReference type="InterPro" id="IPR002731">
    <property type="entry name" value="ATPase_BadF"/>
</dbReference>
<evidence type="ECO:0000313" key="2">
    <source>
        <dbReference type="EMBL" id="SCB45455.1"/>
    </source>
</evidence>
<organism evidence="2 3">
    <name type="scientific">Rhizobium lusitanum</name>
    <dbReference type="NCBI Taxonomy" id="293958"/>
    <lineage>
        <taxon>Bacteria</taxon>
        <taxon>Pseudomonadati</taxon>
        <taxon>Pseudomonadota</taxon>
        <taxon>Alphaproteobacteria</taxon>
        <taxon>Hyphomicrobiales</taxon>
        <taxon>Rhizobiaceae</taxon>
        <taxon>Rhizobium/Agrobacterium group</taxon>
        <taxon>Rhizobium</taxon>
    </lineage>
</organism>
<dbReference type="Gene3D" id="3.30.420.40">
    <property type="match status" value="2"/>
</dbReference>
<evidence type="ECO:0000259" key="1">
    <source>
        <dbReference type="Pfam" id="PF01869"/>
    </source>
</evidence>
<gene>
    <name evidence="2" type="ORF">GA0061101_12137</name>
</gene>
<proteinExistence type="predicted"/>
<name>A0A1C3WZU3_9HYPH</name>
<dbReference type="AlphaFoldDB" id="A0A1C3WZU3"/>
<dbReference type="Pfam" id="PF01869">
    <property type="entry name" value="BcrAD_BadFG"/>
    <property type="match status" value="1"/>
</dbReference>
<protein>
    <submittedName>
        <fullName evidence="2">BadF-type ATPase</fullName>
    </submittedName>
</protein>
<dbReference type="Proteomes" id="UP000199205">
    <property type="component" value="Unassembled WGS sequence"/>
</dbReference>
<dbReference type="SUPFAM" id="SSF53067">
    <property type="entry name" value="Actin-like ATPase domain"/>
    <property type="match status" value="2"/>
</dbReference>
<accession>A0A1C3WZU3</accession>
<dbReference type="EMBL" id="FMAF01000021">
    <property type="protein sequence ID" value="SCB45455.1"/>
    <property type="molecule type" value="Genomic_DNA"/>
</dbReference>
<dbReference type="InterPro" id="IPR043129">
    <property type="entry name" value="ATPase_NBD"/>
</dbReference>
<dbReference type="RefSeq" id="WP_092576076.1">
    <property type="nucleotide sequence ID" value="NZ_FMAF01000021.1"/>
</dbReference>
<dbReference type="OrthoDB" id="63487at2"/>
<feature type="domain" description="ATPase BadF/BadG/BcrA/BcrD type" evidence="1">
    <location>
        <begin position="7"/>
        <end position="287"/>
    </location>
</feature>
<dbReference type="InterPro" id="IPR052519">
    <property type="entry name" value="Euk-type_GlcNAc_Kinase"/>
</dbReference>
<evidence type="ECO:0000313" key="3">
    <source>
        <dbReference type="Proteomes" id="UP000199205"/>
    </source>
</evidence>
<sequence>MRPDLILGVDGGGTKMMLALADRNGTFLRTGFGGGVNAMDNPGWRDELSRCLEPFRHQEGLVSVAAALPVFGEVATISRQLDEVVNRAFPNARTRVLNDVDAAHLGAFAGRSGILLLSGTGSMAWARDRAGESFRVGGWGDIVGDEGSSHWIGRLALNAVSQSIDRRSAPTALTEAIFSHLGLDRNNPMESLGSWATAHARRSSIAALAAVVDRTAAAGDDTAIAVLELAADQLASHHLAIAAQCEPGANWTYAGGTFRSRLLLEALAKRIGRPPVCPSLPPIGGALFAAAQLLDWPTDEGWIERVAKSAKAAFEH</sequence>
<dbReference type="PANTHER" id="PTHR43190">
    <property type="entry name" value="N-ACETYL-D-GLUCOSAMINE KINASE"/>
    <property type="match status" value="1"/>
</dbReference>
<dbReference type="CDD" id="cd24007">
    <property type="entry name" value="ASKHA_NBD_eukNAGK-like"/>
    <property type="match status" value="1"/>
</dbReference>